<feature type="region of interest" description="Disordered" evidence="3">
    <location>
        <begin position="53"/>
        <end position="110"/>
    </location>
</feature>
<evidence type="ECO:0000313" key="6">
    <source>
        <dbReference type="EMBL" id="KAL3405310.1"/>
    </source>
</evidence>
<keyword evidence="1 2" id="KW-0344">Guanine-nucleotide releasing factor</keyword>
<comment type="caution">
    <text evidence="6">The sequence shown here is derived from an EMBL/GenBank/DDBJ whole genome shotgun (WGS) entry which is preliminary data.</text>
</comment>
<feature type="compositionally biased region" description="Polar residues" evidence="3">
    <location>
        <begin position="78"/>
        <end position="110"/>
    </location>
</feature>
<evidence type="ECO:0000256" key="1">
    <source>
        <dbReference type="ARBA" id="ARBA00022658"/>
    </source>
</evidence>
<dbReference type="Gene3D" id="1.10.840.10">
    <property type="entry name" value="Ras guanine-nucleotide exchange factors catalytic domain"/>
    <property type="match status" value="1"/>
</dbReference>
<gene>
    <name evidence="6" type="ORF">TKK_002340</name>
</gene>
<dbReference type="SUPFAM" id="SSF50729">
    <property type="entry name" value="PH domain-like"/>
    <property type="match status" value="1"/>
</dbReference>
<protein>
    <recommendedName>
        <fullName evidence="8">Ras-specific guanine nucleotide-releasing factor RalGPS2</fullName>
    </recommendedName>
</protein>
<evidence type="ECO:0000256" key="2">
    <source>
        <dbReference type="PROSITE-ProRule" id="PRU00168"/>
    </source>
</evidence>
<dbReference type="InterPro" id="IPR008937">
    <property type="entry name" value="Ras-like_GEF"/>
</dbReference>
<dbReference type="CDD" id="cd00155">
    <property type="entry name" value="RasGEF"/>
    <property type="match status" value="1"/>
</dbReference>
<dbReference type="InterPro" id="IPR001895">
    <property type="entry name" value="RASGEF_cat_dom"/>
</dbReference>
<dbReference type="PANTHER" id="PTHR23113">
    <property type="entry name" value="GUANINE NUCLEOTIDE EXCHANGE FACTOR"/>
    <property type="match status" value="1"/>
</dbReference>
<accession>A0ABD2XJE2</accession>
<dbReference type="GO" id="GO:0005085">
    <property type="term" value="F:guanyl-nucleotide exchange factor activity"/>
    <property type="evidence" value="ECO:0007669"/>
    <property type="project" value="UniProtKB-KW"/>
</dbReference>
<feature type="compositionally biased region" description="Basic and acidic residues" evidence="3">
    <location>
        <begin position="57"/>
        <end position="75"/>
    </location>
</feature>
<feature type="domain" description="PH" evidence="4">
    <location>
        <begin position="516"/>
        <end position="635"/>
    </location>
</feature>
<evidence type="ECO:0000259" key="5">
    <source>
        <dbReference type="PROSITE" id="PS50009"/>
    </source>
</evidence>
<dbReference type="SUPFAM" id="SSF48366">
    <property type="entry name" value="Ras GEF"/>
    <property type="match status" value="1"/>
</dbReference>
<dbReference type="Proteomes" id="UP001627154">
    <property type="component" value="Unassembled WGS sequence"/>
</dbReference>
<dbReference type="InterPro" id="IPR001849">
    <property type="entry name" value="PH_domain"/>
</dbReference>
<evidence type="ECO:0008006" key="8">
    <source>
        <dbReference type="Google" id="ProtNLM"/>
    </source>
</evidence>
<dbReference type="InterPro" id="IPR036964">
    <property type="entry name" value="RASGEF_cat_dom_sf"/>
</dbReference>
<dbReference type="EMBL" id="JBJJXI010000021">
    <property type="protein sequence ID" value="KAL3405310.1"/>
    <property type="molecule type" value="Genomic_DNA"/>
</dbReference>
<dbReference type="PROSITE" id="PS50009">
    <property type="entry name" value="RASGEF_CAT"/>
    <property type="match status" value="1"/>
</dbReference>
<organism evidence="6 7">
    <name type="scientific">Trichogramma kaykai</name>
    <dbReference type="NCBI Taxonomy" id="54128"/>
    <lineage>
        <taxon>Eukaryota</taxon>
        <taxon>Metazoa</taxon>
        <taxon>Ecdysozoa</taxon>
        <taxon>Arthropoda</taxon>
        <taxon>Hexapoda</taxon>
        <taxon>Insecta</taxon>
        <taxon>Pterygota</taxon>
        <taxon>Neoptera</taxon>
        <taxon>Endopterygota</taxon>
        <taxon>Hymenoptera</taxon>
        <taxon>Apocrita</taxon>
        <taxon>Proctotrupomorpha</taxon>
        <taxon>Chalcidoidea</taxon>
        <taxon>Trichogrammatidae</taxon>
        <taxon>Trichogramma</taxon>
    </lineage>
</organism>
<dbReference type="Gene3D" id="2.30.29.30">
    <property type="entry name" value="Pleckstrin-homology domain (PH domain)/Phosphotyrosine-binding domain (PTB)"/>
    <property type="match status" value="1"/>
</dbReference>
<feature type="domain" description="Ras-GEF" evidence="5">
    <location>
        <begin position="119"/>
        <end position="355"/>
    </location>
</feature>
<reference evidence="6 7" key="1">
    <citation type="journal article" date="2024" name="bioRxiv">
        <title>A reference genome for Trichogramma kaykai: A tiny desert-dwelling parasitoid wasp with competing sex-ratio distorters.</title>
        <authorList>
            <person name="Culotta J."/>
            <person name="Lindsey A.R."/>
        </authorList>
    </citation>
    <scope>NUCLEOTIDE SEQUENCE [LARGE SCALE GENOMIC DNA]</scope>
    <source>
        <strain evidence="6 7">KSX58</strain>
    </source>
</reference>
<proteinExistence type="predicted"/>
<dbReference type="Pfam" id="PF00617">
    <property type="entry name" value="RasGEF"/>
    <property type="match status" value="1"/>
</dbReference>
<dbReference type="Pfam" id="PF00169">
    <property type="entry name" value="PH"/>
    <property type="match status" value="1"/>
</dbReference>
<dbReference type="CDD" id="cd13310">
    <property type="entry name" value="PH_RalGPS1_2"/>
    <property type="match status" value="1"/>
</dbReference>
<dbReference type="AlphaFoldDB" id="A0ABD2XJE2"/>
<sequence length="651" mass="72970">MADLHFSPMPRDFLTESVTSLRLSKFGNNDCADKTYSPNDSVNRLLLPADSNAGDKSLLDRKEHKEKNKSFRKYSELTPPSVSSSYENYGSAESKSNSLPGRCNNSSPVPNTTVATEISADDLASQLTLLDACVFKCIEPHELSNCSWNKKNKLITAPNVVSFTRRFNHTSFWTVQEILNAPTPKMRAEFLAHFIRVAKKLYDLNNLHSLFAIISALHSASVYRLNKTWAYLSKKDKAAFDKLAEVFNDKSNWSNLREHMDNIKLPCIPYLGLFLTDLVYIDMAHPASKNGDNHQRVSKMNAVLTKLAMFQACEYPGIIPLPDVQRYLNSVRYIEELQKFLEDDHFKLSMRLEPNSPIPSSSSSKESVENVATGVAALSLSPARGCAGSLRLHTASAATKFVPGHRKCRSLGTKFRSTSLPRNFHKQGGKYGPDTTTPGIFGKSVTVPLEAVHITARHLLDDSVLEEPHLVGAQLLDLDHNSPGSPADAVSEDCRLLQKKSSQVLPCDIDSSIEPRCIMQGSLRRKVVLRDGRKPAVSTWQRYWVQLWASSVVYFAPKCFKGCIDPINRSERSDFKREPYKMISILGWIVETLDDKVHSDTFLLADPKKGNVYKFRATSVDSSEQWLRHLRATVRGAMGRRPLPANLMSFE</sequence>
<evidence type="ECO:0000313" key="7">
    <source>
        <dbReference type="Proteomes" id="UP001627154"/>
    </source>
</evidence>
<dbReference type="PANTHER" id="PTHR23113:SF368">
    <property type="entry name" value="CELL DIVISION CONTROL PROTEIN 25"/>
    <property type="match status" value="1"/>
</dbReference>
<dbReference type="InterPro" id="IPR023578">
    <property type="entry name" value="Ras_GEF_dom_sf"/>
</dbReference>
<dbReference type="SMART" id="SM00233">
    <property type="entry name" value="PH"/>
    <property type="match status" value="1"/>
</dbReference>
<dbReference type="SMART" id="SM00147">
    <property type="entry name" value="RasGEF"/>
    <property type="match status" value="1"/>
</dbReference>
<evidence type="ECO:0000259" key="4">
    <source>
        <dbReference type="PROSITE" id="PS50003"/>
    </source>
</evidence>
<dbReference type="PROSITE" id="PS50003">
    <property type="entry name" value="PH_DOMAIN"/>
    <property type="match status" value="1"/>
</dbReference>
<name>A0ABD2XJE2_9HYME</name>
<keyword evidence="7" id="KW-1185">Reference proteome</keyword>
<evidence type="ECO:0000256" key="3">
    <source>
        <dbReference type="SAM" id="MobiDB-lite"/>
    </source>
</evidence>
<dbReference type="InterPro" id="IPR011993">
    <property type="entry name" value="PH-like_dom_sf"/>
</dbReference>